<evidence type="ECO:0000256" key="1">
    <source>
        <dbReference type="ARBA" id="ARBA00004141"/>
    </source>
</evidence>
<evidence type="ECO:0000256" key="9">
    <source>
        <dbReference type="ARBA" id="ARBA00023136"/>
    </source>
</evidence>
<comment type="similarity">
    <text evidence="2 12">Belongs to the amiloride-sensitive sodium channel (TC 1.A.6) family.</text>
</comment>
<evidence type="ECO:0000256" key="13">
    <source>
        <dbReference type="SAM" id="Phobius"/>
    </source>
</evidence>
<evidence type="ECO:0000256" key="10">
    <source>
        <dbReference type="ARBA" id="ARBA00023201"/>
    </source>
</evidence>
<protein>
    <submittedName>
        <fullName evidence="14">Uncharacterized protein</fullName>
    </submittedName>
</protein>
<feature type="transmembrane region" description="Helical" evidence="13">
    <location>
        <begin position="12"/>
        <end position="32"/>
    </location>
</feature>
<keyword evidence="11 12" id="KW-0407">Ion channel</keyword>
<evidence type="ECO:0000256" key="7">
    <source>
        <dbReference type="ARBA" id="ARBA00023053"/>
    </source>
</evidence>
<keyword evidence="3 12" id="KW-0813">Transport</keyword>
<keyword evidence="6 13" id="KW-1133">Transmembrane helix</keyword>
<reference evidence="14" key="2">
    <citation type="submission" date="2016-04" db="UniProtKB">
        <authorList>
            <consortium name="EnsemblMetazoa"/>
        </authorList>
    </citation>
    <scope>IDENTIFICATION</scope>
</reference>
<evidence type="ECO:0000256" key="6">
    <source>
        <dbReference type="ARBA" id="ARBA00022989"/>
    </source>
</evidence>
<sequence>MKFIGSRLPKLVKGIFFGFIGLLLICQIVHLYQQYTLQEVKVETLYHRNSPIEMPNLTFCFKLLHVLDIKLLFEKFPDILSIVKNISVTNKDYTGRSYTDIIVERDEILFDRLTTLQFFDTVKPIEELFKFCLIRTENVPSINCSLNWLRRIHSKNLCLTLRSNATFDYNNIVFDGYGNSPLAFFLIDLTPLPLIKQILVAAHISEELPWFHQISFAELIVNEDTEYGYSLSFHKHVDINLPGSNLNGCNQQLSNNFKDVPSCYEHCLMGQFVDREQKYPRDFLIKSGDDFKLIDNYWVSQSYYNLTSKLYRQCKQVCGLKDCVEINYILNKLKPSQKSQIPGKNIKITILPSKLVTVIKSRKLVITFANYISSVGGLIGLWFGSSFYSLIKLLLHFRSKSLETRKMSKISKKPKRLFHHRKVTPVATIAYKPVNIEHIPRTHYLSRVNLL</sequence>
<evidence type="ECO:0000313" key="14">
    <source>
        <dbReference type="EnsemblMetazoa" id="tetur30g02559.1"/>
    </source>
</evidence>
<evidence type="ECO:0000256" key="3">
    <source>
        <dbReference type="ARBA" id="ARBA00022448"/>
    </source>
</evidence>
<evidence type="ECO:0000256" key="11">
    <source>
        <dbReference type="ARBA" id="ARBA00023303"/>
    </source>
</evidence>
<keyword evidence="4 12" id="KW-0894">Sodium channel</keyword>
<keyword evidence="7" id="KW-0915">Sodium</keyword>
<keyword evidence="10 12" id="KW-0739">Sodium transport</keyword>
<keyword evidence="9 13" id="KW-0472">Membrane</keyword>
<evidence type="ECO:0000256" key="4">
    <source>
        <dbReference type="ARBA" id="ARBA00022461"/>
    </source>
</evidence>
<keyword evidence="5 12" id="KW-0812">Transmembrane</keyword>
<evidence type="ECO:0000256" key="8">
    <source>
        <dbReference type="ARBA" id="ARBA00023065"/>
    </source>
</evidence>
<dbReference type="Proteomes" id="UP000015104">
    <property type="component" value="Unassembled WGS sequence"/>
</dbReference>
<dbReference type="Pfam" id="PF00858">
    <property type="entry name" value="ASC"/>
    <property type="match status" value="1"/>
</dbReference>
<accession>A0A158P5H8</accession>
<feature type="transmembrane region" description="Helical" evidence="13">
    <location>
        <begin position="371"/>
        <end position="395"/>
    </location>
</feature>
<dbReference type="InterPro" id="IPR001873">
    <property type="entry name" value="ENaC"/>
</dbReference>
<evidence type="ECO:0000256" key="12">
    <source>
        <dbReference type="RuleBase" id="RU000679"/>
    </source>
</evidence>
<dbReference type="AlphaFoldDB" id="A0A158P5H8"/>
<dbReference type="GO" id="GO:0005272">
    <property type="term" value="F:sodium channel activity"/>
    <property type="evidence" value="ECO:0007669"/>
    <property type="project" value="UniProtKB-KW"/>
</dbReference>
<keyword evidence="8 12" id="KW-0406">Ion transport</keyword>
<evidence type="ECO:0000313" key="15">
    <source>
        <dbReference type="Proteomes" id="UP000015104"/>
    </source>
</evidence>
<organism evidence="14 15">
    <name type="scientific">Tetranychus urticae</name>
    <name type="common">Two-spotted spider mite</name>
    <dbReference type="NCBI Taxonomy" id="32264"/>
    <lineage>
        <taxon>Eukaryota</taxon>
        <taxon>Metazoa</taxon>
        <taxon>Ecdysozoa</taxon>
        <taxon>Arthropoda</taxon>
        <taxon>Chelicerata</taxon>
        <taxon>Arachnida</taxon>
        <taxon>Acari</taxon>
        <taxon>Acariformes</taxon>
        <taxon>Trombidiformes</taxon>
        <taxon>Prostigmata</taxon>
        <taxon>Eleutherengona</taxon>
        <taxon>Raphignathae</taxon>
        <taxon>Tetranychoidea</taxon>
        <taxon>Tetranychidae</taxon>
        <taxon>Tetranychus</taxon>
    </lineage>
</organism>
<name>A0A158P5H8_TETUR</name>
<comment type="subcellular location">
    <subcellularLocation>
        <location evidence="1">Membrane</location>
        <topology evidence="1">Multi-pass membrane protein</topology>
    </subcellularLocation>
</comment>
<evidence type="ECO:0000256" key="5">
    <source>
        <dbReference type="ARBA" id="ARBA00022692"/>
    </source>
</evidence>
<keyword evidence="15" id="KW-1185">Reference proteome</keyword>
<dbReference type="GO" id="GO:0016020">
    <property type="term" value="C:membrane"/>
    <property type="evidence" value="ECO:0007669"/>
    <property type="project" value="UniProtKB-SubCell"/>
</dbReference>
<reference evidence="15" key="1">
    <citation type="submission" date="2011-08" db="EMBL/GenBank/DDBJ databases">
        <authorList>
            <person name="Rombauts S."/>
        </authorList>
    </citation>
    <scope>NUCLEOTIDE SEQUENCE</scope>
    <source>
        <strain evidence="15">London</strain>
    </source>
</reference>
<dbReference type="EnsemblMetazoa" id="tetur30g02559.1">
    <property type="protein sequence ID" value="tetur30g02559.1"/>
    <property type="gene ID" value="tetur30g02559"/>
</dbReference>
<dbReference type="EMBL" id="CAEY01000869">
    <property type="status" value="NOT_ANNOTATED_CDS"/>
    <property type="molecule type" value="Genomic_DNA"/>
</dbReference>
<evidence type="ECO:0000256" key="2">
    <source>
        <dbReference type="ARBA" id="ARBA00007193"/>
    </source>
</evidence>
<proteinExistence type="inferred from homology"/>